<dbReference type="NCBIfam" id="TIGR00671">
    <property type="entry name" value="baf"/>
    <property type="match status" value="1"/>
</dbReference>
<comment type="caution">
    <text evidence="13">The sequence shown here is derived from an EMBL/GenBank/DDBJ whole genome shotgun (WGS) entry which is preliminary data.</text>
</comment>
<evidence type="ECO:0000256" key="4">
    <source>
        <dbReference type="ARBA" id="ARBA00022490"/>
    </source>
</evidence>
<evidence type="ECO:0000256" key="2">
    <source>
        <dbReference type="ARBA" id="ARBA00004496"/>
    </source>
</evidence>
<proteinExistence type="inferred from homology"/>
<comment type="subcellular location">
    <subcellularLocation>
        <location evidence="2">Cytoplasm</location>
    </subcellularLocation>
</comment>
<evidence type="ECO:0000313" key="13">
    <source>
        <dbReference type="EMBL" id="KKM99201.1"/>
    </source>
</evidence>
<evidence type="ECO:0000256" key="12">
    <source>
        <dbReference type="ARBA" id="ARBA00040883"/>
    </source>
</evidence>
<organism evidence="13">
    <name type="scientific">marine sediment metagenome</name>
    <dbReference type="NCBI Taxonomy" id="412755"/>
    <lineage>
        <taxon>unclassified sequences</taxon>
        <taxon>metagenomes</taxon>
        <taxon>ecological metagenomes</taxon>
    </lineage>
</organism>
<reference evidence="13" key="1">
    <citation type="journal article" date="2015" name="Nature">
        <title>Complex archaea that bridge the gap between prokaryotes and eukaryotes.</title>
        <authorList>
            <person name="Spang A."/>
            <person name="Saw J.H."/>
            <person name="Jorgensen S.L."/>
            <person name="Zaremba-Niedzwiedzka K."/>
            <person name="Martijn J."/>
            <person name="Lind A.E."/>
            <person name="van Eijk R."/>
            <person name="Schleper C."/>
            <person name="Guy L."/>
            <person name="Ettema T.J."/>
        </authorList>
    </citation>
    <scope>NUCLEOTIDE SEQUENCE</scope>
</reference>
<keyword evidence="4" id="KW-0963">Cytoplasm</keyword>
<sequence>MRLLIDVGNTSLKAVLWDNDQAQPADINNLPWLQITEVIYACVGRSDLLNDILTQAASNNITCFEAKVTKTLGDLVCAYEHVGNLGIDRWLALIAGFTLYPHKACIVVDAGTATTIDVLDNEGKHLGGWILPGLDLMTSSLTQNTQRVFDDGKTPFTNELGKNTPNGLKNGALVATIGAIEQAKLHLTAQKTEQAIQIIFAGGYGLLLQQQFEGSIFDSLLVMKGLNYWYELTEAA</sequence>
<dbReference type="PANTHER" id="PTHR34265">
    <property type="entry name" value="TYPE III PANTOTHENATE KINASE"/>
    <property type="match status" value="1"/>
</dbReference>
<keyword evidence="5" id="KW-0808">Transferase</keyword>
<dbReference type="GO" id="GO:0004594">
    <property type="term" value="F:pantothenate kinase activity"/>
    <property type="evidence" value="ECO:0007669"/>
    <property type="project" value="InterPro"/>
</dbReference>
<evidence type="ECO:0000256" key="1">
    <source>
        <dbReference type="ARBA" id="ARBA00001958"/>
    </source>
</evidence>
<accession>A0A0F9MIY1</accession>
<dbReference type="HAMAP" id="MF_01274">
    <property type="entry name" value="Pantothen_kinase_3"/>
    <property type="match status" value="1"/>
</dbReference>
<keyword evidence="8" id="KW-0067">ATP-binding</keyword>
<comment type="subunit">
    <text evidence="3">Homodimer.</text>
</comment>
<keyword evidence="6" id="KW-0547">Nucleotide-binding</keyword>
<dbReference type="Pfam" id="PF03309">
    <property type="entry name" value="Pan_kinase"/>
    <property type="match status" value="1"/>
</dbReference>
<dbReference type="AlphaFoldDB" id="A0A0F9MIY1"/>
<dbReference type="InterPro" id="IPR004619">
    <property type="entry name" value="Type_III_PanK"/>
</dbReference>
<dbReference type="GO" id="GO:0005737">
    <property type="term" value="C:cytoplasm"/>
    <property type="evidence" value="ECO:0007669"/>
    <property type="project" value="UniProtKB-SubCell"/>
</dbReference>
<evidence type="ECO:0000256" key="7">
    <source>
        <dbReference type="ARBA" id="ARBA00022777"/>
    </source>
</evidence>
<comment type="cofactor">
    <cofactor evidence="1">
        <name>K(+)</name>
        <dbReference type="ChEBI" id="CHEBI:29103"/>
    </cofactor>
</comment>
<dbReference type="Gene3D" id="3.30.420.40">
    <property type="match status" value="2"/>
</dbReference>
<keyword evidence="7" id="KW-0418">Kinase</keyword>
<name>A0A0F9MIY1_9ZZZZ</name>
<evidence type="ECO:0000256" key="8">
    <source>
        <dbReference type="ARBA" id="ARBA00022840"/>
    </source>
</evidence>
<dbReference type="PANTHER" id="PTHR34265:SF1">
    <property type="entry name" value="TYPE III PANTOTHENATE KINASE"/>
    <property type="match status" value="1"/>
</dbReference>
<dbReference type="CDD" id="cd24015">
    <property type="entry name" value="ASKHA_NBD_PanK-III"/>
    <property type="match status" value="1"/>
</dbReference>
<evidence type="ECO:0000256" key="11">
    <source>
        <dbReference type="ARBA" id="ARBA00038036"/>
    </source>
</evidence>
<evidence type="ECO:0000256" key="10">
    <source>
        <dbReference type="ARBA" id="ARBA00022993"/>
    </source>
</evidence>
<protein>
    <recommendedName>
        <fullName evidence="12">Type III pantothenate kinase</fullName>
    </recommendedName>
</protein>
<dbReference type="GO" id="GO:0005524">
    <property type="term" value="F:ATP binding"/>
    <property type="evidence" value="ECO:0007669"/>
    <property type="project" value="UniProtKB-KW"/>
</dbReference>
<evidence type="ECO:0000256" key="9">
    <source>
        <dbReference type="ARBA" id="ARBA00022958"/>
    </source>
</evidence>
<gene>
    <name evidence="13" type="ORF">LCGC14_1150200</name>
</gene>
<keyword evidence="10" id="KW-0173">Coenzyme A biosynthesis</keyword>
<comment type="similarity">
    <text evidence="11">Belongs to the type III pantothenate kinase family.</text>
</comment>
<dbReference type="SUPFAM" id="SSF53067">
    <property type="entry name" value="Actin-like ATPase domain"/>
    <property type="match status" value="2"/>
</dbReference>
<dbReference type="EMBL" id="LAZR01005523">
    <property type="protein sequence ID" value="KKM99201.1"/>
    <property type="molecule type" value="Genomic_DNA"/>
</dbReference>
<dbReference type="InterPro" id="IPR043129">
    <property type="entry name" value="ATPase_NBD"/>
</dbReference>
<evidence type="ECO:0000256" key="3">
    <source>
        <dbReference type="ARBA" id="ARBA00011738"/>
    </source>
</evidence>
<evidence type="ECO:0000256" key="5">
    <source>
        <dbReference type="ARBA" id="ARBA00022679"/>
    </source>
</evidence>
<dbReference type="GO" id="GO:0015937">
    <property type="term" value="P:coenzyme A biosynthetic process"/>
    <property type="evidence" value="ECO:0007669"/>
    <property type="project" value="UniProtKB-KW"/>
</dbReference>
<evidence type="ECO:0000256" key="6">
    <source>
        <dbReference type="ARBA" id="ARBA00022741"/>
    </source>
</evidence>
<keyword evidence="9" id="KW-0630">Potassium</keyword>